<dbReference type="InterPro" id="IPR014056">
    <property type="entry name" value="TypeIITA-like_toxin_pred"/>
</dbReference>
<dbReference type="PANTHER" id="PTHR41791:SF1">
    <property type="entry name" value="SSL7039 PROTEIN"/>
    <property type="match status" value="1"/>
</dbReference>
<name>A0A1G5MEU1_AFIMA</name>
<sequence length="99" mass="10981">MKLLRTPVFMDWLARLKDDRAAARITVRVERLAQGNPGDVKPVGGGVSELRINYGPGYRVYFIERGSVVILLLCGGDKSSQASDIKKAKALAHKWKDQI</sequence>
<dbReference type="PIRSF" id="PIRSF028744">
    <property type="entry name" value="Addict_mod_HI1419"/>
    <property type="match status" value="1"/>
</dbReference>
<dbReference type="NCBIfam" id="TIGR02683">
    <property type="entry name" value="upstrm_HI1419"/>
    <property type="match status" value="1"/>
</dbReference>
<proteinExistence type="predicted"/>
<organism evidence="1 2">
    <name type="scientific">Afifella marina DSM 2698</name>
    <dbReference type="NCBI Taxonomy" id="1120955"/>
    <lineage>
        <taxon>Bacteria</taxon>
        <taxon>Pseudomonadati</taxon>
        <taxon>Pseudomonadota</taxon>
        <taxon>Alphaproteobacteria</taxon>
        <taxon>Hyphomicrobiales</taxon>
        <taxon>Afifellaceae</taxon>
        <taxon>Afifella</taxon>
    </lineage>
</organism>
<dbReference type="AlphaFoldDB" id="A0A1G5MEU1"/>
<dbReference type="InterPro" id="IPR009241">
    <property type="entry name" value="HigB-like"/>
</dbReference>
<dbReference type="EMBL" id="FMVW01000001">
    <property type="protein sequence ID" value="SCZ23646.1"/>
    <property type="molecule type" value="Genomic_DNA"/>
</dbReference>
<accession>A0A1G5MEU1</accession>
<reference evidence="2" key="1">
    <citation type="submission" date="2016-10" db="EMBL/GenBank/DDBJ databases">
        <authorList>
            <person name="Varghese N."/>
            <person name="Submissions S."/>
        </authorList>
    </citation>
    <scope>NUCLEOTIDE SEQUENCE [LARGE SCALE GENOMIC DNA]</scope>
    <source>
        <strain evidence="2">DSM 2698</strain>
    </source>
</reference>
<dbReference type="PANTHER" id="PTHR41791">
    <property type="entry name" value="SSL7039 PROTEIN"/>
    <property type="match status" value="1"/>
</dbReference>
<evidence type="ECO:0000313" key="2">
    <source>
        <dbReference type="Proteomes" id="UP000199347"/>
    </source>
</evidence>
<protein>
    <submittedName>
        <fullName evidence="1">Putative addiction module killer protein</fullName>
    </submittedName>
</protein>
<gene>
    <name evidence="1" type="ORF">SAMN03080610_00577</name>
</gene>
<dbReference type="OrthoDB" id="5296237at2"/>
<dbReference type="Proteomes" id="UP000199347">
    <property type="component" value="Unassembled WGS sequence"/>
</dbReference>
<dbReference type="STRING" id="1120955.SAMN03080610_00577"/>
<keyword evidence="2" id="KW-1185">Reference proteome</keyword>
<dbReference type="Pfam" id="PF05973">
    <property type="entry name" value="Gp49"/>
    <property type="match status" value="1"/>
</dbReference>
<evidence type="ECO:0000313" key="1">
    <source>
        <dbReference type="EMBL" id="SCZ23646.1"/>
    </source>
</evidence>
<dbReference type="RefSeq" id="WP_092809357.1">
    <property type="nucleotide sequence ID" value="NZ_FMVW01000001.1"/>
</dbReference>